<evidence type="ECO:0000313" key="6">
    <source>
        <dbReference type="Proteomes" id="UP000186684"/>
    </source>
</evidence>
<dbReference type="EMBL" id="FTOQ01000001">
    <property type="protein sequence ID" value="SIS55298.1"/>
    <property type="molecule type" value="Genomic_DNA"/>
</dbReference>
<sequence>MFPERFSDLPAYAFPRLRALLDAHSPGGEVVHMTIGEPRHPFPDWVGEVLASHVEGFARYPVNEGSDGLRRAITDWLGRRYGVDLDPESRVMALNGTREGLYNAAMALCPETKDGKRPIVLTPNPFYQVYAVAALSVGAEPVFVPATAETGHLPDYASLPPETLRRVALAYLCSPANPQGAVATRGYWETLIGLAEEYDFQILADECYSEIYRDAPPTGALEVARDMGVSPERVVAFHSLSKRSNVPGLRSGFVAGGPETIRRVKQLRAYAGAPLPMPLQAVAERLWSDEAHVAENRALYVEKYDIADEIFRDVPGASAPEAGFFLWLPVEDGEAAALKLWQETGVRVLPGAYLSRDTAPSAGGGMAGHNAVGNPGAGFIRVAMVAPRDETLDGLTRLRACLYD</sequence>
<dbReference type="InterPro" id="IPR015424">
    <property type="entry name" value="PyrdxlP-dep_Trfase"/>
</dbReference>
<dbReference type="AlphaFoldDB" id="A0A1N7K148"/>
<dbReference type="RefSeq" id="WP_076444416.1">
    <property type="nucleotide sequence ID" value="NZ_FTOQ01000001.1"/>
</dbReference>
<proteinExistence type="predicted"/>
<accession>A0A1N7K148</accession>
<evidence type="ECO:0000256" key="2">
    <source>
        <dbReference type="ARBA" id="ARBA00022576"/>
    </source>
</evidence>
<dbReference type="Proteomes" id="UP000186684">
    <property type="component" value="Unassembled WGS sequence"/>
</dbReference>
<organism evidence="5 6">
    <name type="scientific">Roseivivax lentus</name>
    <dbReference type="NCBI Taxonomy" id="633194"/>
    <lineage>
        <taxon>Bacteria</taxon>
        <taxon>Pseudomonadati</taxon>
        <taxon>Pseudomonadota</taxon>
        <taxon>Alphaproteobacteria</taxon>
        <taxon>Rhodobacterales</taxon>
        <taxon>Roseobacteraceae</taxon>
        <taxon>Roseivivax</taxon>
    </lineage>
</organism>
<comment type="cofactor">
    <cofactor evidence="1">
        <name>pyridoxal 5'-phosphate</name>
        <dbReference type="ChEBI" id="CHEBI:597326"/>
    </cofactor>
</comment>
<dbReference type="InterPro" id="IPR050881">
    <property type="entry name" value="LL-DAP_aminotransferase"/>
</dbReference>
<evidence type="ECO:0000259" key="4">
    <source>
        <dbReference type="Pfam" id="PF00155"/>
    </source>
</evidence>
<feature type="domain" description="Aminotransferase class I/classII large" evidence="4">
    <location>
        <begin position="30"/>
        <end position="354"/>
    </location>
</feature>
<dbReference type="CDD" id="cd00609">
    <property type="entry name" value="AAT_like"/>
    <property type="match status" value="1"/>
</dbReference>
<dbReference type="Gene3D" id="3.40.640.10">
    <property type="entry name" value="Type I PLP-dependent aspartate aminotransferase-like (Major domain)"/>
    <property type="match status" value="1"/>
</dbReference>
<gene>
    <name evidence="5" type="ORF">SAMN05421759_101377</name>
</gene>
<dbReference type="Pfam" id="PF00155">
    <property type="entry name" value="Aminotran_1_2"/>
    <property type="match status" value="1"/>
</dbReference>
<evidence type="ECO:0000256" key="1">
    <source>
        <dbReference type="ARBA" id="ARBA00001933"/>
    </source>
</evidence>
<evidence type="ECO:0000256" key="3">
    <source>
        <dbReference type="ARBA" id="ARBA00022679"/>
    </source>
</evidence>
<dbReference type="Gene3D" id="3.90.1150.10">
    <property type="entry name" value="Aspartate Aminotransferase, domain 1"/>
    <property type="match status" value="1"/>
</dbReference>
<dbReference type="PANTHER" id="PTHR42832:SF3">
    <property type="entry name" value="L-GLUTAMINE--4-(METHYLSULFANYL)-2-OXOBUTANOATE AMINOTRANSFERASE"/>
    <property type="match status" value="1"/>
</dbReference>
<name>A0A1N7K148_9RHOB</name>
<keyword evidence="6" id="KW-1185">Reference proteome</keyword>
<dbReference type="SUPFAM" id="SSF53383">
    <property type="entry name" value="PLP-dependent transferases"/>
    <property type="match status" value="1"/>
</dbReference>
<reference evidence="6" key="1">
    <citation type="submission" date="2017-01" db="EMBL/GenBank/DDBJ databases">
        <authorList>
            <person name="Varghese N."/>
            <person name="Submissions S."/>
        </authorList>
    </citation>
    <scope>NUCLEOTIDE SEQUENCE [LARGE SCALE GENOMIC DNA]</scope>
    <source>
        <strain evidence="6">DSM 29430</strain>
    </source>
</reference>
<dbReference type="InterPro" id="IPR004839">
    <property type="entry name" value="Aminotransferase_I/II_large"/>
</dbReference>
<keyword evidence="3 5" id="KW-0808">Transferase</keyword>
<dbReference type="InterPro" id="IPR015421">
    <property type="entry name" value="PyrdxlP-dep_Trfase_major"/>
</dbReference>
<dbReference type="GO" id="GO:0030170">
    <property type="term" value="F:pyridoxal phosphate binding"/>
    <property type="evidence" value="ECO:0007669"/>
    <property type="project" value="InterPro"/>
</dbReference>
<dbReference type="OrthoDB" id="9813612at2"/>
<evidence type="ECO:0000313" key="5">
    <source>
        <dbReference type="EMBL" id="SIS55298.1"/>
    </source>
</evidence>
<dbReference type="STRING" id="633194.SAMN05421759_101377"/>
<dbReference type="GO" id="GO:0008483">
    <property type="term" value="F:transaminase activity"/>
    <property type="evidence" value="ECO:0007669"/>
    <property type="project" value="UniProtKB-KW"/>
</dbReference>
<dbReference type="InterPro" id="IPR015422">
    <property type="entry name" value="PyrdxlP-dep_Trfase_small"/>
</dbReference>
<protein>
    <submittedName>
        <fullName evidence="5">Aspartate/methionine/tyrosine aminotransferase</fullName>
    </submittedName>
</protein>
<keyword evidence="2 5" id="KW-0032">Aminotransferase</keyword>
<dbReference type="PANTHER" id="PTHR42832">
    <property type="entry name" value="AMINO ACID AMINOTRANSFERASE"/>
    <property type="match status" value="1"/>
</dbReference>